<accession>H2BXA2</accession>
<evidence type="ECO:0000259" key="1">
    <source>
        <dbReference type="Pfam" id="PF04101"/>
    </source>
</evidence>
<keyword evidence="3" id="KW-1185">Reference proteome</keyword>
<reference evidence="3" key="1">
    <citation type="journal article" date="2012" name="Stand. Genomic Sci.">
        <title>Genome sequence of the Antarctic rhodopsins-containing flavobacterium Gillisia limnaea type strain (R-8282(T)).</title>
        <authorList>
            <person name="Riedel T."/>
            <person name="Held B."/>
            <person name="Nolan M."/>
            <person name="Lucas S."/>
            <person name="Lapidus A."/>
            <person name="Tice H."/>
            <person name="Del Rio T.G."/>
            <person name="Cheng J.F."/>
            <person name="Han C."/>
            <person name="Tapia R."/>
            <person name="Goodwin L.A."/>
            <person name="Pitluck S."/>
            <person name="Liolios K."/>
            <person name="Mavromatis K."/>
            <person name="Pagani I."/>
            <person name="Ivanova N."/>
            <person name="Mikhailova N."/>
            <person name="Pati A."/>
            <person name="Chen A."/>
            <person name="Palaniappan K."/>
            <person name="Land M."/>
            <person name="Rohde M."/>
            <person name="Tindall B.J."/>
            <person name="Detter J.C."/>
            <person name="Goker M."/>
            <person name="Bristow J."/>
            <person name="Eisen J.A."/>
            <person name="Markowitz V."/>
            <person name="Hugenholtz P."/>
            <person name="Kyrpides N.C."/>
            <person name="Klenk H.P."/>
            <person name="Woyke T."/>
        </authorList>
    </citation>
    <scope>NUCLEOTIDE SEQUENCE [LARGE SCALE GENOMIC DNA]</scope>
    <source>
        <strain evidence="3">DSM 15749 / LMG 21470 / R-8282</strain>
    </source>
</reference>
<dbReference type="HOGENOM" id="CLU_789629_0_0_10"/>
<evidence type="ECO:0000313" key="3">
    <source>
        <dbReference type="Proteomes" id="UP000003844"/>
    </source>
</evidence>
<dbReference type="Pfam" id="PF04101">
    <property type="entry name" value="Glyco_tran_28_C"/>
    <property type="match status" value="1"/>
</dbReference>
<dbReference type="PANTHER" id="PTHR21015:SF22">
    <property type="entry name" value="GLYCOSYLTRANSFERASE"/>
    <property type="match status" value="1"/>
</dbReference>
<dbReference type="InterPro" id="IPR007235">
    <property type="entry name" value="Glyco_trans_28_C"/>
</dbReference>
<keyword evidence="2" id="KW-0808">Transferase</keyword>
<proteinExistence type="predicted"/>
<organism evidence="2 3">
    <name type="scientific">Gillisia limnaea (strain DSM 15749 / LMG 21470 / R-8282)</name>
    <dbReference type="NCBI Taxonomy" id="865937"/>
    <lineage>
        <taxon>Bacteria</taxon>
        <taxon>Pseudomonadati</taxon>
        <taxon>Bacteroidota</taxon>
        <taxon>Flavobacteriia</taxon>
        <taxon>Flavobacteriales</taxon>
        <taxon>Flavobacteriaceae</taxon>
        <taxon>Gillisia</taxon>
    </lineage>
</organism>
<protein>
    <submittedName>
        <fullName evidence="2">Glycosyltransferase 28 domain-containing protein</fullName>
    </submittedName>
</protein>
<dbReference type="RefSeq" id="WP_006989400.1">
    <property type="nucleotide sequence ID" value="NZ_JH594606.1"/>
</dbReference>
<dbReference type="eggNOG" id="COG0707">
    <property type="taxonomic scope" value="Bacteria"/>
</dbReference>
<dbReference type="OrthoDB" id="9803241at2"/>
<feature type="domain" description="Glycosyl transferase family 28 C-terminal" evidence="1">
    <location>
        <begin position="226"/>
        <end position="326"/>
    </location>
</feature>
<dbReference type="SUPFAM" id="SSF53756">
    <property type="entry name" value="UDP-Glycosyltransferase/glycogen phosphorylase"/>
    <property type="match status" value="1"/>
</dbReference>
<gene>
    <name evidence="2" type="ORF">Gilli_2466</name>
</gene>
<dbReference type="Gene3D" id="3.40.50.2000">
    <property type="entry name" value="Glycogen Phosphorylase B"/>
    <property type="match status" value="1"/>
</dbReference>
<dbReference type="PANTHER" id="PTHR21015">
    <property type="entry name" value="UDP-N-ACETYLGLUCOSAMINE--N-ACETYLMURAMYL-(PENTAPEPTIDE) PYROPHOSPHORYL-UNDECAPRENOL N-ACETYLGLUCOSAMINE TRANSFERASE 1"/>
    <property type="match status" value="1"/>
</dbReference>
<dbReference type="Proteomes" id="UP000003844">
    <property type="component" value="Unassembled WGS sequence"/>
</dbReference>
<sequence length="358" mass="40879">MDKKRILVAPLNWGLGHATRCIPIIRALNEQNFVPVIASDGDALHLLQKEFPELEHYSLPSYSIEYSKYPFLLKFKLLCNTPHILRTISKERKLTEDLIKTKNISGIISDNRWGVRSNLVPSVFITHQIQVLSGLTSLLSSKIQQWYINKFDECWVPDLPGTINLSGKMSHLKKTTLPLKYLGILSRFEKEVRPIKYDILVLLSGPEPQRSILEKILFKELKGTTTKICVVRGIVEEIQKVEKKGNFSVYNFMTSRELERVINSSRLVISRSGYTSLMDLAKLEKPAFLIPTPGQPEQEYLARRLKKKGISPGCSQAKFTAIKLEEINDYKGLRFFSSVPGFFGSSDFRRAFTLFHGE</sequence>
<dbReference type="STRING" id="865937.Gilli_2466"/>
<dbReference type="EMBL" id="JH594606">
    <property type="protein sequence ID" value="EHQ03092.1"/>
    <property type="molecule type" value="Genomic_DNA"/>
</dbReference>
<dbReference type="GO" id="GO:0016758">
    <property type="term" value="F:hexosyltransferase activity"/>
    <property type="evidence" value="ECO:0007669"/>
    <property type="project" value="InterPro"/>
</dbReference>
<dbReference type="AlphaFoldDB" id="H2BXA2"/>
<name>H2BXA2_GILLR</name>
<evidence type="ECO:0000313" key="2">
    <source>
        <dbReference type="EMBL" id="EHQ03092.1"/>
    </source>
</evidence>